<reference evidence="1" key="1">
    <citation type="submission" date="2018-05" db="EMBL/GenBank/DDBJ databases">
        <authorList>
            <person name="Lanie J.A."/>
            <person name="Ng W.-L."/>
            <person name="Kazmierczak K.M."/>
            <person name="Andrzejewski T.M."/>
            <person name="Davidsen T.M."/>
            <person name="Wayne K.J."/>
            <person name="Tettelin H."/>
            <person name="Glass J.I."/>
            <person name="Rusch D."/>
            <person name="Podicherti R."/>
            <person name="Tsui H.-C.T."/>
            <person name="Winkler M.E."/>
        </authorList>
    </citation>
    <scope>NUCLEOTIDE SEQUENCE</scope>
</reference>
<feature type="non-terminal residue" evidence="1">
    <location>
        <position position="24"/>
    </location>
</feature>
<name>A0A382XJA9_9ZZZZ</name>
<proteinExistence type="predicted"/>
<evidence type="ECO:0000313" key="1">
    <source>
        <dbReference type="EMBL" id="SVD71236.1"/>
    </source>
</evidence>
<accession>A0A382XJA9</accession>
<dbReference type="EMBL" id="UINC01168279">
    <property type="protein sequence ID" value="SVD71236.1"/>
    <property type="molecule type" value="Genomic_DNA"/>
</dbReference>
<dbReference type="AlphaFoldDB" id="A0A382XJA9"/>
<sequence>MQQIHLYMLILQVLTLQLTLQQDC</sequence>
<organism evidence="1">
    <name type="scientific">marine metagenome</name>
    <dbReference type="NCBI Taxonomy" id="408172"/>
    <lineage>
        <taxon>unclassified sequences</taxon>
        <taxon>metagenomes</taxon>
        <taxon>ecological metagenomes</taxon>
    </lineage>
</organism>
<protein>
    <submittedName>
        <fullName evidence="1">Uncharacterized protein</fullName>
    </submittedName>
</protein>
<gene>
    <name evidence="1" type="ORF">METZ01_LOCUS424090</name>
</gene>